<gene>
    <name evidence="2" type="ORF">PHYBLDRAFT_140115</name>
</gene>
<evidence type="ECO:0000256" key="1">
    <source>
        <dbReference type="SAM" id="MobiDB-lite"/>
    </source>
</evidence>
<dbReference type="Proteomes" id="UP000077315">
    <property type="component" value="Unassembled WGS sequence"/>
</dbReference>
<accession>A0A167QQZ9</accession>
<organism evidence="2 3">
    <name type="scientific">Phycomyces blakesleeanus (strain ATCC 8743b / DSM 1359 / FGSC 10004 / NBRC 33097 / NRRL 1555)</name>
    <dbReference type="NCBI Taxonomy" id="763407"/>
    <lineage>
        <taxon>Eukaryota</taxon>
        <taxon>Fungi</taxon>
        <taxon>Fungi incertae sedis</taxon>
        <taxon>Mucoromycota</taxon>
        <taxon>Mucoromycotina</taxon>
        <taxon>Mucoromycetes</taxon>
        <taxon>Mucorales</taxon>
        <taxon>Phycomycetaceae</taxon>
        <taxon>Phycomyces</taxon>
    </lineage>
</organism>
<feature type="region of interest" description="Disordered" evidence="1">
    <location>
        <begin position="128"/>
        <end position="150"/>
    </location>
</feature>
<dbReference type="RefSeq" id="XP_018298140.1">
    <property type="nucleotide sequence ID" value="XM_018430332.1"/>
</dbReference>
<dbReference type="EMBL" id="KV440972">
    <property type="protein sequence ID" value="OAD80100.1"/>
    <property type="molecule type" value="Genomic_DNA"/>
</dbReference>
<dbReference type="VEuPathDB" id="FungiDB:PHYBLDRAFT_140115"/>
<sequence length="150" mass="16984">MYGFNGNINFYNANTNTSNANRTTSSTSIWDDLRRMKYDMDEVETQNEDEIEPSVSAFNALKKKWKGLKGKFQKQFDRFLSTGKNGVAPNTNFMDYKDMWDILKGGPQVMSTATFSSESQILTLVPETQQQPTEVPTEVLTEDIPSGEES</sequence>
<reference evidence="3" key="1">
    <citation type="submission" date="2015-06" db="EMBL/GenBank/DDBJ databases">
        <title>Expansion of signal transduction pathways in fungi by whole-genome duplication.</title>
        <authorList>
            <consortium name="DOE Joint Genome Institute"/>
            <person name="Corrochano L.M."/>
            <person name="Kuo A."/>
            <person name="Marcet-Houben M."/>
            <person name="Polaino S."/>
            <person name="Salamov A."/>
            <person name="Villalobos J.M."/>
            <person name="Alvarez M.I."/>
            <person name="Avalos J."/>
            <person name="Benito E.P."/>
            <person name="Benoit I."/>
            <person name="Burger G."/>
            <person name="Camino L.P."/>
            <person name="Canovas D."/>
            <person name="Cerda-Olmedo E."/>
            <person name="Cheng J.-F."/>
            <person name="Dominguez A."/>
            <person name="Elias M."/>
            <person name="Eslava A.P."/>
            <person name="Glaser F."/>
            <person name="Grimwood J."/>
            <person name="Gutierrez G."/>
            <person name="Heitman J."/>
            <person name="Henrissat B."/>
            <person name="Iturriaga E.A."/>
            <person name="Lang B.F."/>
            <person name="Lavin J.L."/>
            <person name="Lee S."/>
            <person name="Li W."/>
            <person name="Lindquist E."/>
            <person name="Lopez-Garcia S."/>
            <person name="Luque E.M."/>
            <person name="Marcos A.T."/>
            <person name="Martin J."/>
            <person name="McCluskey K."/>
            <person name="Medina H.R."/>
            <person name="Miralles-Duran A."/>
            <person name="Miyazaki A."/>
            <person name="Munoz-Torres E."/>
            <person name="Oguiza J.A."/>
            <person name="Ohm R."/>
            <person name="Olmedo M."/>
            <person name="Orejas M."/>
            <person name="Ortiz-Castellanos L."/>
            <person name="Pisabarro A.G."/>
            <person name="Rodriguez-Romero J."/>
            <person name="Ruiz-Herrera J."/>
            <person name="Ruiz-Vazquez R."/>
            <person name="Sanz C."/>
            <person name="Schackwitz W."/>
            <person name="Schmutz J."/>
            <person name="Shahriari M."/>
            <person name="Shelest E."/>
            <person name="Silva-Franco F."/>
            <person name="Soanes D."/>
            <person name="Syed K."/>
            <person name="Tagua V.G."/>
            <person name="Talbot N.J."/>
            <person name="Thon M."/>
            <person name="De vries R.P."/>
            <person name="Wiebenga A."/>
            <person name="Yadav J.S."/>
            <person name="Braun E.L."/>
            <person name="Baker S."/>
            <person name="Garre V."/>
            <person name="Horwitz B."/>
            <person name="Torres-Martinez S."/>
            <person name="Idnurm A."/>
            <person name="Herrera-Estrella A."/>
            <person name="Gabaldon T."/>
            <person name="Grigoriev I.V."/>
        </authorList>
    </citation>
    <scope>NUCLEOTIDE SEQUENCE [LARGE SCALE GENOMIC DNA]</scope>
    <source>
        <strain evidence="3">NRRL 1555(-)</strain>
    </source>
</reference>
<keyword evidence="3" id="KW-1185">Reference proteome</keyword>
<protein>
    <submittedName>
        <fullName evidence="2">Uncharacterized protein</fullName>
    </submittedName>
</protein>
<dbReference type="InParanoid" id="A0A167QQZ9"/>
<dbReference type="AlphaFoldDB" id="A0A167QQZ9"/>
<evidence type="ECO:0000313" key="2">
    <source>
        <dbReference type="EMBL" id="OAD80100.1"/>
    </source>
</evidence>
<dbReference type="GeneID" id="28991238"/>
<evidence type="ECO:0000313" key="3">
    <source>
        <dbReference type="Proteomes" id="UP000077315"/>
    </source>
</evidence>
<name>A0A167QQZ9_PHYB8</name>
<proteinExistence type="predicted"/>